<dbReference type="RefSeq" id="WP_133628226.1">
    <property type="nucleotide sequence ID" value="NZ_SOAZ01000011.1"/>
</dbReference>
<protein>
    <submittedName>
        <fullName evidence="3">DNA internalization-related competence protein ComEC/Rec2</fullName>
    </submittedName>
</protein>
<dbReference type="InterPro" id="IPR052159">
    <property type="entry name" value="Competence_DNA_uptake"/>
</dbReference>
<gene>
    <name evidence="3" type="ORF">EDD71_11174</name>
</gene>
<evidence type="ECO:0000259" key="2">
    <source>
        <dbReference type="SMART" id="SM00849"/>
    </source>
</evidence>
<accession>A0A4R7KPC1</accession>
<dbReference type="AlphaFoldDB" id="A0A4R7KPC1"/>
<reference evidence="3 4" key="1">
    <citation type="submission" date="2019-03" db="EMBL/GenBank/DDBJ databases">
        <title>Genomic Encyclopedia of Type Strains, Phase IV (KMG-IV): sequencing the most valuable type-strain genomes for metagenomic binning, comparative biology and taxonomic classification.</title>
        <authorList>
            <person name="Goeker M."/>
        </authorList>
    </citation>
    <scope>NUCLEOTIDE SEQUENCE [LARGE SCALE GENOMIC DNA]</scope>
    <source>
        <strain evidence="3 4">DSM 24455</strain>
    </source>
</reference>
<comment type="caution">
    <text evidence="3">The sequence shown here is derived from an EMBL/GenBank/DDBJ whole genome shotgun (WGS) entry which is preliminary data.</text>
</comment>
<dbReference type="EMBL" id="SOAZ01000011">
    <property type="protein sequence ID" value="TDT58426.1"/>
    <property type="molecule type" value="Genomic_DNA"/>
</dbReference>
<dbReference type="OrthoDB" id="9761531at2"/>
<feature type="signal peptide" evidence="1">
    <location>
        <begin position="1"/>
        <end position="23"/>
    </location>
</feature>
<name>A0A4R7KPC1_9CLOT</name>
<dbReference type="PANTHER" id="PTHR30619:SF7">
    <property type="entry name" value="BETA-LACTAMASE DOMAIN PROTEIN"/>
    <property type="match status" value="1"/>
</dbReference>
<dbReference type="InterPro" id="IPR035681">
    <property type="entry name" value="ComA-like_MBL"/>
</dbReference>
<dbReference type="CDD" id="cd07731">
    <property type="entry name" value="ComA-like_MBL-fold"/>
    <property type="match status" value="1"/>
</dbReference>
<dbReference type="PROSITE" id="PS51257">
    <property type="entry name" value="PROKAR_LIPOPROTEIN"/>
    <property type="match status" value="1"/>
</dbReference>
<keyword evidence="4" id="KW-1185">Reference proteome</keyword>
<dbReference type="Proteomes" id="UP000295325">
    <property type="component" value="Unassembled WGS sequence"/>
</dbReference>
<dbReference type="SMART" id="SM00849">
    <property type="entry name" value="Lactamase_B"/>
    <property type="match status" value="1"/>
</dbReference>
<feature type="chain" id="PRO_5038554527" evidence="1">
    <location>
        <begin position="24"/>
        <end position="282"/>
    </location>
</feature>
<keyword evidence="1" id="KW-0732">Signal</keyword>
<proteinExistence type="predicted"/>
<organism evidence="3 4">
    <name type="scientific">Fonticella tunisiensis</name>
    <dbReference type="NCBI Taxonomy" id="1096341"/>
    <lineage>
        <taxon>Bacteria</taxon>
        <taxon>Bacillati</taxon>
        <taxon>Bacillota</taxon>
        <taxon>Clostridia</taxon>
        <taxon>Eubacteriales</taxon>
        <taxon>Clostridiaceae</taxon>
        <taxon>Fonticella</taxon>
    </lineage>
</organism>
<dbReference type="Gene3D" id="3.60.15.10">
    <property type="entry name" value="Ribonuclease Z/Hydroxyacylglutathione hydrolase-like"/>
    <property type="match status" value="1"/>
</dbReference>
<dbReference type="Pfam" id="PF00753">
    <property type="entry name" value="Lactamase_B"/>
    <property type="match status" value="1"/>
</dbReference>
<feature type="domain" description="Metallo-beta-lactamase" evidence="2">
    <location>
        <begin position="43"/>
        <end position="237"/>
    </location>
</feature>
<evidence type="ECO:0000313" key="3">
    <source>
        <dbReference type="EMBL" id="TDT58426.1"/>
    </source>
</evidence>
<dbReference type="PANTHER" id="PTHR30619">
    <property type="entry name" value="DNA INTERNALIZATION/COMPETENCE PROTEIN COMEC/REC2"/>
    <property type="match status" value="1"/>
</dbReference>
<dbReference type="SUPFAM" id="SSF56281">
    <property type="entry name" value="Metallo-hydrolase/oxidoreductase"/>
    <property type="match status" value="1"/>
</dbReference>
<sequence length="282" mass="31292">MKRLRLFIVLLFVTLITSCAPLARNINKDENTNLIVSVIDVGQGDSILIKTPKNKYVLVDGGSKTEKDKLFNFLKTQDIDKIDVIIGTHPHEDHIGNLDDVIRDYDVGEIYLPKVTASTKTFADLMDAIRDKNLSIKNAKAGVSFSLDGVNFDFIAPNSSKYEEVNNYSAVVKVTYRKSSFLLMGDAEKLSENEIMSRGFNVSADIIKIGHHGSSSSSSRKFIEAVNPEYAVISCGKGNDYGHPHRETLKLLSDLKIKTYRTDIDGTVSFSTDGYNIKSAKK</sequence>
<dbReference type="InterPro" id="IPR001279">
    <property type="entry name" value="Metallo-B-lactamas"/>
</dbReference>
<evidence type="ECO:0000256" key="1">
    <source>
        <dbReference type="SAM" id="SignalP"/>
    </source>
</evidence>
<dbReference type="InterPro" id="IPR036866">
    <property type="entry name" value="RibonucZ/Hydroxyglut_hydro"/>
</dbReference>
<evidence type="ECO:0000313" key="4">
    <source>
        <dbReference type="Proteomes" id="UP000295325"/>
    </source>
</evidence>